<comment type="catalytic activity">
    <reaction evidence="21">
        <text>2 L-glutamate + NADP(+) = L-glutamine + 2-oxoglutarate + NADPH + H(+)</text>
        <dbReference type="Rhea" id="RHEA:15501"/>
        <dbReference type="ChEBI" id="CHEBI:15378"/>
        <dbReference type="ChEBI" id="CHEBI:16810"/>
        <dbReference type="ChEBI" id="CHEBI:29985"/>
        <dbReference type="ChEBI" id="CHEBI:57783"/>
        <dbReference type="ChEBI" id="CHEBI:58349"/>
        <dbReference type="ChEBI" id="CHEBI:58359"/>
        <dbReference type="EC" id="1.4.1.13"/>
    </reaction>
</comment>
<evidence type="ECO:0000256" key="21">
    <source>
        <dbReference type="ARBA" id="ARBA00048151"/>
    </source>
</evidence>
<dbReference type="SUPFAM" id="SSF69336">
    <property type="entry name" value="Alpha subunit of glutamate synthase, C-terminal domain"/>
    <property type="match status" value="1"/>
</dbReference>
<keyword evidence="10" id="KW-0288">FMN</keyword>
<evidence type="ECO:0000256" key="8">
    <source>
        <dbReference type="ARBA" id="ARBA00022605"/>
    </source>
</evidence>
<evidence type="ECO:0000256" key="16">
    <source>
        <dbReference type="ARBA" id="ARBA00023004"/>
    </source>
</evidence>
<evidence type="ECO:0000256" key="6">
    <source>
        <dbReference type="ARBA" id="ARBA00009716"/>
    </source>
</evidence>
<keyword evidence="16" id="KW-0408">Iron</keyword>
<comment type="pathway">
    <text evidence="20">Amino-acid biosynthesis; L-glutamate biosynthesis via GLT pathway; L-glutamate from 2-oxoglutarate and L-glutamine (NADP(+) route): step 1/1.</text>
</comment>
<dbReference type="Pfam" id="PF01645">
    <property type="entry name" value="Glu_synthase"/>
    <property type="match status" value="1"/>
</dbReference>
<evidence type="ECO:0000256" key="10">
    <source>
        <dbReference type="ARBA" id="ARBA00022643"/>
    </source>
</evidence>
<evidence type="ECO:0000256" key="4">
    <source>
        <dbReference type="ARBA" id="ARBA00004802"/>
    </source>
</evidence>
<evidence type="ECO:0000256" key="11">
    <source>
        <dbReference type="ARBA" id="ARBA00022723"/>
    </source>
</evidence>
<dbReference type="Pfam" id="PF04898">
    <property type="entry name" value="Glu_syn_central"/>
    <property type="match status" value="1"/>
</dbReference>
<evidence type="ECO:0000256" key="24">
    <source>
        <dbReference type="ARBA" id="ARBA00079921"/>
    </source>
</evidence>
<evidence type="ECO:0000313" key="27">
    <source>
        <dbReference type="Proteomes" id="UP000004430"/>
    </source>
</evidence>
<dbReference type="Gene3D" id="2.160.20.60">
    <property type="entry name" value="Glutamate synthase, alpha subunit, C-terminal domain"/>
    <property type="match status" value="1"/>
</dbReference>
<evidence type="ECO:0000256" key="14">
    <source>
        <dbReference type="ARBA" id="ARBA00022962"/>
    </source>
</evidence>
<keyword evidence="8" id="KW-0028">Amino-acid biosynthesis</keyword>
<name>A0AAV3BES5_YERPE</name>
<dbReference type="NCBIfam" id="NF008730">
    <property type="entry name" value="PRK11750.1"/>
    <property type="match status" value="1"/>
</dbReference>
<dbReference type="Proteomes" id="UP000004430">
    <property type="component" value="Unassembled WGS sequence"/>
</dbReference>
<dbReference type="Pfam" id="PF01493">
    <property type="entry name" value="GXGXG"/>
    <property type="match status" value="1"/>
</dbReference>
<evidence type="ECO:0000256" key="15">
    <source>
        <dbReference type="ARBA" id="ARBA00023002"/>
    </source>
</evidence>
<dbReference type="GO" id="GO:0004355">
    <property type="term" value="F:glutamate synthase (NADPH) activity"/>
    <property type="evidence" value="ECO:0007669"/>
    <property type="project" value="UniProtKB-EC"/>
</dbReference>
<evidence type="ECO:0000256" key="5">
    <source>
        <dbReference type="ARBA" id="ARBA00004909"/>
    </source>
</evidence>
<reference evidence="26 27" key="2">
    <citation type="submission" date="2010-03" db="EMBL/GenBank/DDBJ databases">
        <authorList>
            <person name="Payne S.H."/>
            <person name="Sutton G.G."/>
        </authorList>
    </citation>
    <scope>NUCLEOTIDE SEQUENCE [LARGE SCALE GENOMIC DNA]</scope>
    <source>
        <strain evidence="26 27">IP275</strain>
    </source>
</reference>
<keyword evidence="15 26" id="KW-0560">Oxidoreductase</keyword>
<dbReference type="CDD" id="cd00982">
    <property type="entry name" value="gltB_C"/>
    <property type="match status" value="1"/>
</dbReference>
<proteinExistence type="inferred from homology"/>
<gene>
    <name evidence="26" type="primary">gltB</name>
    <name evidence="26" type="ORF">YPIP275_0315</name>
</gene>
<feature type="domain" description="Glutamine amidotransferase type-2" evidence="25">
    <location>
        <begin position="62"/>
        <end position="451"/>
    </location>
</feature>
<dbReference type="GO" id="GO:0006537">
    <property type="term" value="P:glutamate biosynthetic process"/>
    <property type="evidence" value="ECO:0007669"/>
    <property type="project" value="UniProtKB-KW"/>
</dbReference>
<sequence>MRTITRGHWRRAEKQICRKARVCQPTLSDINMSFTSWFVRVSQSLGRFTDMLYDQSQERDNCGFGLIAHIEGEPSHKVVRTAIHALARMQHRGAILADGKTGDGCGLLLQKPDHFFRMVAEERGWRLAKNYAVGMMFLSQDEELAKASRRIVEEELQNETLSIVGWREVPTNPDVLGEIALSSLPRIEQIFVNAPAGWRSRDMERRLFVARRRIEKRISDKDFYACSFSNLVTIYKGLCMPADLPRFYLDLADLRLESAICLFHQRFSTNTVPRWPLAQPFRYLAHNGEINTIAGNRQWAKARAYKFKTPLIPDLQDAAPFVNETGSDSSSLDNMLELFLSGGMDLIRAMRLLVPPAWQNNPDMDTDLRAFFDFNSMHMEPWDGPAGIVMSDGRYAACNLDRNGLRPARYVITKDKLITCASEVGIWDYQPDEVVEKGRVGPGELMVIDTRSGKILHSAETDNDLKSRHPYKEWMEKNVKRLVPFEDLPEEQVGSRQLDDSQLETYQKQFGYSNEELDQIIRVLGENGQEATGSMGDDTPFAVLSSGPRIIYDYFRQQFAQVTNPPIDPLREAHVMSLATSIGREMNVFCEAEGQAHRLSFKSPILLYSDFQQLTTLEGEHYRADRLDLTFNPAENDLEQAVLSLCDEAERKVRDGAVMLVLSDRAIAPNRLPVPAPMAVGAIQTRLVDKSLRCDANIIVETASARDPHHFAVLLGFGATAIYPYLAYESLAKLVDSQAIDKKYRDVMLNYRNGINKGLYKIMSKMGISTVASYRCAKLFEAVGLHRDLSDLCFQGVVSRIGGASFSDFQQDLQNLSKRAWLKRKPLDQGGLLKFVHNGEYHAYNPDVVSTLQKAVHSGEYSDYQAYAKLVNERPIATLRDLLAIKPQGTPIPVDQVEPAESLFKRFDTAAMSIGALSPEAHESLAIAMNSLGGFSNSGEGGEDPARYGTNKVSRIKQVASGRFGVTPAYLVNADVIQIKVAQGAKPGEGGQLPGDKVTPYIAKLRYSVPGVTLISPPPHHDIYSIEDLAQLIFDLKQVNPKAMISVKLVSEPGVGTIATGVAKAYADLITIAGYDGGTGASPLSSVKYAGCPWELGLVETQQALVANGLRHKIRLQVDGGLKTGVDIVKAAILGAESFGFGTGPMVALGCKYLRICHLNNCATGVATQDEKLRRDHYHGLPERVVNYFHFIARETRETREIMAELGVSQLVDLIGRTDMLLELDGISAKQNKLDLSPMLKTATPHPGKALYCTESNPPFDKGLLNKELLSQAEPYIEAKQSKTFYFDIRNTDRSVGAALSGAIATKHGDQGLATDPIKAYFSGTAGQSFGVWNAGGVELMLTGDANDYVGKGMAGGRIAVRPPVGSNFRSHEASIIGNTCLYGATGGKLFAAGRAGERFAVRNSGAITVVEGIGDNGCEYMTGGIVCVLGRTGINFGAGMTGGFAYVLDEDGEFRKRVNPELVEVLDVEQLAIHEEHLRGLITEHVQLTGSSRGEEILANWPEWVTKFALVKPKSSDVKALLGHRSRSAAELRVQAQ</sequence>
<dbReference type="InterPro" id="IPR029055">
    <property type="entry name" value="Ntn_hydrolases_N"/>
</dbReference>
<comment type="cofactor">
    <cofactor evidence="2">
        <name>[3Fe-4S] cluster</name>
        <dbReference type="ChEBI" id="CHEBI:21137"/>
    </cofactor>
</comment>
<keyword evidence="13" id="KW-0521">NADP</keyword>
<comment type="caution">
    <text evidence="26">The sequence shown here is derived from an EMBL/GenBank/DDBJ whole genome shotgun (WGS) entry which is preliminary data.</text>
</comment>
<evidence type="ECO:0000256" key="18">
    <source>
        <dbReference type="ARBA" id="ARBA00023164"/>
    </source>
</evidence>
<dbReference type="InterPro" id="IPR002932">
    <property type="entry name" value="Glu_synthdom"/>
</dbReference>
<dbReference type="EC" id="1.4.1.13" evidence="7"/>
<dbReference type="GO" id="GO:0019676">
    <property type="term" value="P:ammonia assimilation cycle"/>
    <property type="evidence" value="ECO:0007669"/>
    <property type="project" value="TreeGrafter"/>
</dbReference>
<dbReference type="InterPro" id="IPR050711">
    <property type="entry name" value="ET-N_metabolism_enzyme"/>
</dbReference>
<dbReference type="InterPro" id="IPR002489">
    <property type="entry name" value="Glu_synth_asu_C"/>
</dbReference>
<keyword evidence="9" id="KW-0285">Flavoprotein</keyword>
<dbReference type="InterPro" id="IPR017932">
    <property type="entry name" value="GATase_2_dom"/>
</dbReference>
<dbReference type="SUPFAM" id="SSF56235">
    <property type="entry name" value="N-terminal nucleophile aminohydrolases (Ntn hydrolases)"/>
    <property type="match status" value="1"/>
</dbReference>
<protein>
    <recommendedName>
        <fullName evidence="23">Glutamate synthase [NADPH] large chain</fullName>
        <ecNumber evidence="7">1.4.1.13</ecNumber>
    </recommendedName>
    <alternativeName>
        <fullName evidence="24">Glutamate synthase subunit alpha</fullName>
    </alternativeName>
</protein>
<evidence type="ECO:0000259" key="25">
    <source>
        <dbReference type="PROSITE" id="PS51278"/>
    </source>
</evidence>
<dbReference type="PANTHER" id="PTHR11938">
    <property type="entry name" value="FAD NADPH DEHYDROGENASE/OXIDOREDUCTASE"/>
    <property type="match status" value="1"/>
</dbReference>
<dbReference type="FunFam" id="2.160.20.60:FF:000002">
    <property type="entry name" value="Glutamate synthase, large subunit"/>
    <property type="match status" value="1"/>
</dbReference>
<comment type="similarity">
    <text evidence="6">Belongs to the glutamate synthase family.</text>
</comment>
<keyword evidence="17" id="KW-0411">Iron-sulfur</keyword>
<dbReference type="InterPro" id="IPR013785">
    <property type="entry name" value="Aldolase_TIM"/>
</dbReference>
<evidence type="ECO:0000313" key="26">
    <source>
        <dbReference type="EMBL" id="EDR33135.1"/>
    </source>
</evidence>
<dbReference type="SUPFAM" id="SSF51395">
    <property type="entry name" value="FMN-linked oxidoreductases"/>
    <property type="match status" value="1"/>
</dbReference>
<dbReference type="GO" id="GO:0046872">
    <property type="term" value="F:metal ion binding"/>
    <property type="evidence" value="ECO:0007669"/>
    <property type="project" value="UniProtKB-KW"/>
</dbReference>
<dbReference type="PROSITE" id="PS51278">
    <property type="entry name" value="GATASE_TYPE_2"/>
    <property type="match status" value="1"/>
</dbReference>
<dbReference type="CDD" id="cd00713">
    <property type="entry name" value="GltS"/>
    <property type="match status" value="1"/>
</dbReference>
<comment type="function">
    <text evidence="22">Catalyzes the conversion of L-glutamine and 2-oxoglutarate into two molecules of L-glutamate.</text>
</comment>
<dbReference type="InterPro" id="IPR006982">
    <property type="entry name" value="Glu_synth_centr_N"/>
</dbReference>
<dbReference type="FunFam" id="3.20.20.70:FF:000061">
    <property type="entry name" value="Glutamate synthase large subunit"/>
    <property type="match status" value="1"/>
</dbReference>
<dbReference type="FunFam" id="3.60.20.10:FF:000001">
    <property type="entry name" value="Glutamate synthase, large subunit"/>
    <property type="match status" value="1"/>
</dbReference>
<evidence type="ECO:0000256" key="7">
    <source>
        <dbReference type="ARBA" id="ARBA00012079"/>
    </source>
</evidence>
<evidence type="ECO:0000256" key="23">
    <source>
        <dbReference type="ARBA" id="ARBA00072108"/>
    </source>
</evidence>
<dbReference type="FunFam" id="3.20.20.70:FF:000109">
    <property type="entry name" value="Glutamate synthase, large subunit"/>
    <property type="match status" value="1"/>
</dbReference>
<evidence type="ECO:0000256" key="19">
    <source>
        <dbReference type="ARBA" id="ARBA00023291"/>
    </source>
</evidence>
<evidence type="ECO:0000256" key="1">
    <source>
        <dbReference type="ARBA" id="ARBA00001917"/>
    </source>
</evidence>
<keyword evidence="18" id="KW-0314">Glutamate biosynthesis</keyword>
<evidence type="ECO:0000256" key="2">
    <source>
        <dbReference type="ARBA" id="ARBA00001927"/>
    </source>
</evidence>
<keyword evidence="19" id="KW-0003">3Fe-4S</keyword>
<evidence type="ECO:0000256" key="22">
    <source>
        <dbReference type="ARBA" id="ARBA00053198"/>
    </source>
</evidence>
<dbReference type="CDD" id="cd02808">
    <property type="entry name" value="GltS_FMN"/>
    <property type="match status" value="1"/>
</dbReference>
<comment type="pathway">
    <text evidence="4">Energy metabolism; nitrogen metabolism.</text>
</comment>
<dbReference type="Pfam" id="PF00310">
    <property type="entry name" value="GATase_2"/>
    <property type="match status" value="1"/>
</dbReference>
<dbReference type="PANTHER" id="PTHR11938:SF148">
    <property type="entry name" value="GLUTAMATE SYNTHASE [NADPH] LARGE CHAIN"/>
    <property type="match status" value="1"/>
</dbReference>
<comment type="cofactor">
    <cofactor evidence="3">
        <name>FAD</name>
        <dbReference type="ChEBI" id="CHEBI:57692"/>
    </cofactor>
</comment>
<accession>A0AAV3BES5</accession>
<dbReference type="GO" id="GO:0051538">
    <property type="term" value="F:3 iron, 4 sulfur cluster binding"/>
    <property type="evidence" value="ECO:0007669"/>
    <property type="project" value="UniProtKB-KW"/>
</dbReference>
<evidence type="ECO:0000256" key="12">
    <source>
        <dbReference type="ARBA" id="ARBA00022827"/>
    </source>
</evidence>
<dbReference type="InterPro" id="IPR036485">
    <property type="entry name" value="Glu_synth_asu_C_sf"/>
</dbReference>
<comment type="pathway">
    <text evidence="5">Nitrogen metabolism.</text>
</comment>
<organism evidence="26 27">
    <name type="scientific">Yersinia pestis biovar Orientalis str. IP275</name>
    <dbReference type="NCBI Taxonomy" id="373665"/>
    <lineage>
        <taxon>Bacteria</taxon>
        <taxon>Pseudomonadati</taxon>
        <taxon>Pseudomonadota</taxon>
        <taxon>Gammaproteobacteria</taxon>
        <taxon>Enterobacterales</taxon>
        <taxon>Yersiniaceae</taxon>
        <taxon>Yersinia</taxon>
    </lineage>
</organism>
<evidence type="ECO:0000256" key="3">
    <source>
        <dbReference type="ARBA" id="ARBA00001974"/>
    </source>
</evidence>
<evidence type="ECO:0000256" key="9">
    <source>
        <dbReference type="ARBA" id="ARBA00022630"/>
    </source>
</evidence>
<evidence type="ECO:0000256" key="13">
    <source>
        <dbReference type="ARBA" id="ARBA00022857"/>
    </source>
</evidence>
<keyword evidence="14" id="KW-0315">Glutamine amidotransferase</keyword>
<reference evidence="26 27" key="1">
    <citation type="submission" date="2008-01" db="EMBL/GenBank/DDBJ databases">
        <title>Yersinia pestis Strain IP275 project at JCVI/TIGR.</title>
        <authorList>
            <person name="Ravel J."/>
            <person name="Eppinger M."/>
            <person name="Fricke W.F."/>
            <person name="Rosovitz M."/>
            <person name="Lindler L.E."/>
            <person name="Bearden S."/>
            <person name="Shriefer M."/>
        </authorList>
    </citation>
    <scope>NUCLEOTIDE SEQUENCE [LARGE SCALE GENOMIC DNA]</scope>
    <source>
        <strain evidence="26 27">IP275</strain>
    </source>
</reference>
<dbReference type="Gene3D" id="3.60.20.10">
    <property type="entry name" value="Glutamine Phosphoribosylpyrophosphate, subunit 1, domain 1"/>
    <property type="match status" value="1"/>
</dbReference>
<evidence type="ECO:0000256" key="17">
    <source>
        <dbReference type="ARBA" id="ARBA00023014"/>
    </source>
</evidence>
<dbReference type="EMBL" id="AAOS02000008">
    <property type="protein sequence ID" value="EDR33135.1"/>
    <property type="molecule type" value="Genomic_DNA"/>
</dbReference>
<keyword evidence="11" id="KW-0479">Metal-binding</keyword>
<dbReference type="Gene3D" id="3.20.20.70">
    <property type="entry name" value="Aldolase class I"/>
    <property type="match status" value="2"/>
</dbReference>
<keyword evidence="12" id="KW-0274">FAD</keyword>
<comment type="cofactor">
    <cofactor evidence="1">
        <name>FMN</name>
        <dbReference type="ChEBI" id="CHEBI:58210"/>
    </cofactor>
</comment>
<evidence type="ECO:0000256" key="20">
    <source>
        <dbReference type="ARBA" id="ARBA00037898"/>
    </source>
</evidence>